<sequence length="81" mass="8871">RSGGVDRSPCHDRLRRHARWPFDGRRGRNGHPGRGTPPAGGRDACPPGRMGLPLWSGRLARDRASRLVRLSDLSRRGAPGV</sequence>
<feature type="non-terminal residue" evidence="2">
    <location>
        <position position="81"/>
    </location>
</feature>
<gene>
    <name evidence="2" type="ORF">METZ01_LOCUS465890</name>
</gene>
<proteinExistence type="predicted"/>
<dbReference type="AlphaFoldDB" id="A0A383AYN4"/>
<organism evidence="2">
    <name type="scientific">marine metagenome</name>
    <dbReference type="NCBI Taxonomy" id="408172"/>
    <lineage>
        <taxon>unclassified sequences</taxon>
        <taxon>metagenomes</taxon>
        <taxon>ecological metagenomes</taxon>
    </lineage>
</organism>
<feature type="region of interest" description="Disordered" evidence="1">
    <location>
        <begin position="1"/>
        <end position="56"/>
    </location>
</feature>
<evidence type="ECO:0000256" key="1">
    <source>
        <dbReference type="SAM" id="MobiDB-lite"/>
    </source>
</evidence>
<evidence type="ECO:0000313" key="2">
    <source>
        <dbReference type="EMBL" id="SVE13036.1"/>
    </source>
</evidence>
<reference evidence="2" key="1">
    <citation type="submission" date="2018-05" db="EMBL/GenBank/DDBJ databases">
        <authorList>
            <person name="Lanie J.A."/>
            <person name="Ng W.-L."/>
            <person name="Kazmierczak K.M."/>
            <person name="Andrzejewski T.M."/>
            <person name="Davidsen T.M."/>
            <person name="Wayne K.J."/>
            <person name="Tettelin H."/>
            <person name="Glass J.I."/>
            <person name="Rusch D."/>
            <person name="Podicherti R."/>
            <person name="Tsui H.-C.T."/>
            <person name="Winkler M.E."/>
        </authorList>
    </citation>
    <scope>NUCLEOTIDE SEQUENCE</scope>
</reference>
<feature type="non-terminal residue" evidence="2">
    <location>
        <position position="1"/>
    </location>
</feature>
<protein>
    <submittedName>
        <fullName evidence="2">Uncharacterized protein</fullName>
    </submittedName>
</protein>
<dbReference type="EMBL" id="UINC01196151">
    <property type="protein sequence ID" value="SVE13036.1"/>
    <property type="molecule type" value="Genomic_DNA"/>
</dbReference>
<name>A0A383AYN4_9ZZZZ</name>
<accession>A0A383AYN4</accession>